<dbReference type="STRING" id="335973.SAMN04488693_10682"/>
<proteinExistence type="predicted"/>
<sequence>MDFATANDGTRLAWRSEGNGPPLLLIAGQATGMTGWEPIVADLARTFRVVRFDHRGIGNSEEGQTEHLSTRGFAADALAVLDAAGAEQAHIYGHSMGGRVAQWLAIDHADRLGALILAATAAGGFLGRNRDPEATRALTSGDPARLEPLFFDADWAAAHSEAVRTFFTSRASQQAKRRHFRASKEHDARNLLDTITAPTLILHGTEDPLTPLDNALVLHENVPRSTLVKVAGARHGLHLDHPETLDWIRRFIHRKASGL</sequence>
<dbReference type="PANTHER" id="PTHR43433:SF5">
    <property type="entry name" value="AB HYDROLASE-1 DOMAIN-CONTAINING PROTEIN"/>
    <property type="match status" value="1"/>
</dbReference>
<dbReference type="PRINTS" id="PR00111">
    <property type="entry name" value="ABHYDROLASE"/>
</dbReference>
<dbReference type="Pfam" id="PF00561">
    <property type="entry name" value="Abhydrolase_1"/>
    <property type="match status" value="1"/>
</dbReference>
<name>A0A1G8HZD1_9MICC</name>
<organism evidence="2 3">
    <name type="scientific">Arthrobacter subterraneus</name>
    <dbReference type="NCBI Taxonomy" id="335973"/>
    <lineage>
        <taxon>Bacteria</taxon>
        <taxon>Bacillati</taxon>
        <taxon>Actinomycetota</taxon>
        <taxon>Actinomycetes</taxon>
        <taxon>Micrococcales</taxon>
        <taxon>Micrococcaceae</taxon>
        <taxon>Arthrobacter</taxon>
    </lineage>
</organism>
<feature type="domain" description="AB hydrolase-1" evidence="1">
    <location>
        <begin position="21"/>
        <end position="242"/>
    </location>
</feature>
<dbReference type="AlphaFoldDB" id="A0A1G8HZD1"/>
<dbReference type="Proteomes" id="UP000199258">
    <property type="component" value="Unassembled WGS sequence"/>
</dbReference>
<reference evidence="2 3" key="1">
    <citation type="submission" date="2016-10" db="EMBL/GenBank/DDBJ databases">
        <authorList>
            <person name="de Groot N.N."/>
        </authorList>
    </citation>
    <scope>NUCLEOTIDE SEQUENCE [LARGE SCALE GENOMIC DNA]</scope>
    <source>
        <strain evidence="2 3">NP_1H</strain>
    </source>
</reference>
<evidence type="ECO:0000259" key="1">
    <source>
        <dbReference type="Pfam" id="PF00561"/>
    </source>
</evidence>
<dbReference type="SUPFAM" id="SSF53474">
    <property type="entry name" value="alpha/beta-Hydrolases"/>
    <property type="match status" value="1"/>
</dbReference>
<dbReference type="GO" id="GO:0046503">
    <property type="term" value="P:glycerolipid catabolic process"/>
    <property type="evidence" value="ECO:0007669"/>
    <property type="project" value="TreeGrafter"/>
</dbReference>
<evidence type="ECO:0000313" key="3">
    <source>
        <dbReference type="Proteomes" id="UP000199258"/>
    </source>
</evidence>
<dbReference type="InterPro" id="IPR000073">
    <property type="entry name" value="AB_hydrolase_1"/>
</dbReference>
<accession>A0A1G8HZD1</accession>
<dbReference type="OrthoDB" id="7958481at2"/>
<evidence type="ECO:0000313" key="2">
    <source>
        <dbReference type="EMBL" id="SDI12046.1"/>
    </source>
</evidence>
<gene>
    <name evidence="2" type="ORF">SAMN04488693_10682</name>
</gene>
<dbReference type="GO" id="GO:0004806">
    <property type="term" value="F:triacylglycerol lipase activity"/>
    <property type="evidence" value="ECO:0007669"/>
    <property type="project" value="TreeGrafter"/>
</dbReference>
<dbReference type="InterPro" id="IPR050471">
    <property type="entry name" value="AB_hydrolase"/>
</dbReference>
<dbReference type="RefSeq" id="WP_090586007.1">
    <property type="nucleotide sequence ID" value="NZ_FNDT01000006.1"/>
</dbReference>
<dbReference type="InterPro" id="IPR029058">
    <property type="entry name" value="AB_hydrolase_fold"/>
</dbReference>
<dbReference type="EMBL" id="FNDT01000006">
    <property type="protein sequence ID" value="SDI12046.1"/>
    <property type="molecule type" value="Genomic_DNA"/>
</dbReference>
<keyword evidence="3" id="KW-1185">Reference proteome</keyword>
<dbReference type="Gene3D" id="3.40.50.1820">
    <property type="entry name" value="alpha/beta hydrolase"/>
    <property type="match status" value="1"/>
</dbReference>
<dbReference type="PANTHER" id="PTHR43433">
    <property type="entry name" value="HYDROLASE, ALPHA/BETA FOLD FAMILY PROTEIN"/>
    <property type="match status" value="1"/>
</dbReference>
<protein>
    <submittedName>
        <fullName evidence="2">Pimeloyl-ACP methyl ester carboxylesterase</fullName>
    </submittedName>
</protein>